<proteinExistence type="predicted"/>
<organism evidence="1 2">
    <name type="scientific">Bizionia arctica</name>
    <dbReference type="NCBI Taxonomy" id="1495645"/>
    <lineage>
        <taxon>Bacteria</taxon>
        <taxon>Pseudomonadati</taxon>
        <taxon>Bacteroidota</taxon>
        <taxon>Flavobacteriia</taxon>
        <taxon>Flavobacteriales</taxon>
        <taxon>Flavobacteriaceae</taxon>
        <taxon>Bizionia</taxon>
    </lineage>
</organism>
<protein>
    <submittedName>
        <fullName evidence="1">Uncharacterized protein</fullName>
    </submittedName>
</protein>
<dbReference type="RefSeq" id="WP_188462777.1">
    <property type="nucleotide sequence ID" value="NZ_BMFQ01000001.1"/>
</dbReference>
<dbReference type="AlphaFoldDB" id="A0A917GEZ1"/>
<dbReference type="EMBL" id="BMFQ01000001">
    <property type="protein sequence ID" value="GGG41941.1"/>
    <property type="molecule type" value="Genomic_DNA"/>
</dbReference>
<dbReference type="Proteomes" id="UP000625976">
    <property type="component" value="Unassembled WGS sequence"/>
</dbReference>
<evidence type="ECO:0000313" key="2">
    <source>
        <dbReference type="Proteomes" id="UP000625976"/>
    </source>
</evidence>
<reference evidence="1" key="2">
    <citation type="submission" date="2020-09" db="EMBL/GenBank/DDBJ databases">
        <authorList>
            <person name="Sun Q."/>
            <person name="Zhou Y."/>
        </authorList>
    </citation>
    <scope>NUCLEOTIDE SEQUENCE</scope>
    <source>
        <strain evidence="1">CGMCC 1.12751</strain>
    </source>
</reference>
<evidence type="ECO:0000313" key="1">
    <source>
        <dbReference type="EMBL" id="GGG41941.1"/>
    </source>
</evidence>
<comment type="caution">
    <text evidence="1">The sequence shown here is derived from an EMBL/GenBank/DDBJ whole genome shotgun (WGS) entry which is preliminary data.</text>
</comment>
<name>A0A917GEZ1_9FLAO</name>
<dbReference type="PROSITE" id="PS51257">
    <property type="entry name" value="PROKAR_LIPOPROTEIN"/>
    <property type="match status" value="1"/>
</dbReference>
<accession>A0A917GEZ1</accession>
<reference evidence="1" key="1">
    <citation type="journal article" date="2014" name="Int. J. Syst. Evol. Microbiol.">
        <title>Complete genome sequence of Corynebacterium casei LMG S-19264T (=DSM 44701T), isolated from a smear-ripened cheese.</title>
        <authorList>
            <consortium name="US DOE Joint Genome Institute (JGI-PGF)"/>
            <person name="Walter F."/>
            <person name="Albersmeier A."/>
            <person name="Kalinowski J."/>
            <person name="Ruckert C."/>
        </authorList>
    </citation>
    <scope>NUCLEOTIDE SEQUENCE</scope>
    <source>
        <strain evidence="1">CGMCC 1.12751</strain>
    </source>
</reference>
<sequence length="219" mass="24970">MKRICLSICFITFLLSCNSDDDSQNQDQNQQEEESPGFYALEVGNSWTYKSFQYNLTEDAYYETDIQDAVSITGKEEISGNTYFVFRTETTGNNDPENPVSNPNGIKFEYLRELEGDLVNETNDIVFTSTDYTEQIVYETSWGIVYDKLATDLATVEVPAGTFQSYDKERYAKSPEGDLFPALDHIYYSEGIGLISDSMSFVSQDKPFIVRRLSSYLVQ</sequence>
<keyword evidence="2" id="KW-1185">Reference proteome</keyword>
<gene>
    <name evidence="1" type="ORF">GCM10010976_11850</name>
</gene>